<reference evidence="1 2" key="1">
    <citation type="submission" date="2017-04" db="EMBL/GenBank/DDBJ databases">
        <title>The new phylogeny of genus Mycobacterium.</title>
        <authorList>
            <person name="Tortoli E."/>
            <person name="Trovato A."/>
            <person name="Cirillo D.M."/>
        </authorList>
    </citation>
    <scope>NUCLEOTIDE SEQUENCE [LARGE SCALE GENOMIC DNA]</scope>
    <source>
        <strain evidence="1 2">DSM 45247</strain>
    </source>
</reference>
<dbReference type="AlphaFoldDB" id="A0A1X2L5L4"/>
<dbReference type="OrthoDB" id="259915at2"/>
<dbReference type="EMBL" id="NCXM01000008">
    <property type="protein sequence ID" value="OSC29205.1"/>
    <property type="molecule type" value="Genomic_DNA"/>
</dbReference>
<protein>
    <submittedName>
        <fullName evidence="1">Uncharacterized protein</fullName>
    </submittedName>
</protein>
<dbReference type="RefSeq" id="WP_085289557.1">
    <property type="nucleotide sequence ID" value="NZ_NCXM01000008.1"/>
</dbReference>
<proteinExistence type="predicted"/>
<accession>A0A1X2L5L4</accession>
<gene>
    <name evidence="1" type="ORF">B8W69_09360</name>
</gene>
<dbReference type="Proteomes" id="UP000242320">
    <property type="component" value="Unassembled WGS sequence"/>
</dbReference>
<sequence length="325" mass="35694">MDMPTEQQPTPPMDWAEAQPLLRPVLRPQSYVNSLVNTGAKPWVRPVFPFINEMVVVDLPTVRAIVSPAETEAWGITGDQAFAVARDNLSARQQAFQPGEKYLLKDADGGTYIDSMILATGWLGALAVAGGHRPLVFFPGDGVLLLGTDAPDNAADLFEVAEQMYLDAEQPISPQGYTVVGSIIASFDQAGPHPLRGLALRARTLLATKEYNHQAEFLREHYERELFPQYVGEAQMIETAWGRRTNAVWGQGIPWELPQTDYVTFLVGDPSNVSDKFTVPFPTVVDAVGILPVAGINPVRYRADEWPTVEMLATLKAHAIDVPSE</sequence>
<name>A0A1X2L5L4_9MYCO</name>
<comment type="caution">
    <text evidence="1">The sequence shown here is derived from an EMBL/GenBank/DDBJ whole genome shotgun (WGS) entry which is preliminary data.</text>
</comment>
<evidence type="ECO:0000313" key="2">
    <source>
        <dbReference type="Proteomes" id="UP000242320"/>
    </source>
</evidence>
<organism evidence="1 2">
    <name type="scientific">Mycolicibacterium vulneris</name>
    <dbReference type="NCBI Taxonomy" id="547163"/>
    <lineage>
        <taxon>Bacteria</taxon>
        <taxon>Bacillati</taxon>
        <taxon>Actinomycetota</taxon>
        <taxon>Actinomycetes</taxon>
        <taxon>Mycobacteriales</taxon>
        <taxon>Mycobacteriaceae</taxon>
        <taxon>Mycolicibacterium</taxon>
    </lineage>
</organism>
<evidence type="ECO:0000313" key="1">
    <source>
        <dbReference type="EMBL" id="OSC29205.1"/>
    </source>
</evidence>
<keyword evidence="2" id="KW-1185">Reference proteome</keyword>